<proteinExistence type="predicted"/>
<protein>
    <recommendedName>
        <fullName evidence="3">Protein sleepless</fullName>
    </recommendedName>
</protein>
<keyword evidence="2" id="KW-1185">Reference proteome</keyword>
<dbReference type="EMBL" id="CAJPVJ010001462">
    <property type="protein sequence ID" value="CAG2164763.1"/>
    <property type="molecule type" value="Genomic_DNA"/>
</dbReference>
<dbReference type="OrthoDB" id="10046582at2759"/>
<dbReference type="Proteomes" id="UP000728032">
    <property type="component" value="Unassembled WGS sequence"/>
</dbReference>
<evidence type="ECO:0000313" key="2">
    <source>
        <dbReference type="Proteomes" id="UP000728032"/>
    </source>
</evidence>
<gene>
    <name evidence="1" type="ORF">ONB1V03_LOCUS4312</name>
</gene>
<reference evidence="1" key="1">
    <citation type="submission" date="2020-11" db="EMBL/GenBank/DDBJ databases">
        <authorList>
            <person name="Tran Van P."/>
        </authorList>
    </citation>
    <scope>NUCLEOTIDE SEQUENCE</scope>
</reference>
<name>A0A7R9LLL7_9ACAR</name>
<evidence type="ECO:0008006" key="3">
    <source>
        <dbReference type="Google" id="ProtNLM"/>
    </source>
</evidence>
<dbReference type="EMBL" id="OC916287">
    <property type="protein sequence ID" value="CAD7643770.1"/>
    <property type="molecule type" value="Genomic_DNA"/>
</dbReference>
<sequence>MGRQVEDCYQTVRSSISWGCDWGYNENGVYWEECYCAEDSCNGSQSVRISFPTLITAFLSLF</sequence>
<organism evidence="1">
    <name type="scientific">Oppiella nova</name>
    <dbReference type="NCBI Taxonomy" id="334625"/>
    <lineage>
        <taxon>Eukaryota</taxon>
        <taxon>Metazoa</taxon>
        <taxon>Ecdysozoa</taxon>
        <taxon>Arthropoda</taxon>
        <taxon>Chelicerata</taxon>
        <taxon>Arachnida</taxon>
        <taxon>Acari</taxon>
        <taxon>Acariformes</taxon>
        <taxon>Sarcoptiformes</taxon>
        <taxon>Oribatida</taxon>
        <taxon>Brachypylina</taxon>
        <taxon>Oppioidea</taxon>
        <taxon>Oppiidae</taxon>
        <taxon>Oppiella</taxon>
    </lineage>
</organism>
<evidence type="ECO:0000313" key="1">
    <source>
        <dbReference type="EMBL" id="CAD7643770.1"/>
    </source>
</evidence>
<dbReference type="AlphaFoldDB" id="A0A7R9LLL7"/>
<accession>A0A7R9LLL7</accession>